<evidence type="ECO:0000256" key="1">
    <source>
        <dbReference type="SAM" id="Phobius"/>
    </source>
</evidence>
<keyword evidence="1" id="KW-0812">Transmembrane</keyword>
<evidence type="ECO:0000313" key="2">
    <source>
        <dbReference type="EMBL" id="MFC0076333.1"/>
    </source>
</evidence>
<protein>
    <submittedName>
        <fullName evidence="2">Immunity 17 family protein</fullName>
    </submittedName>
</protein>
<keyword evidence="1" id="KW-0472">Membrane</keyword>
<dbReference type="InterPro" id="IPR029087">
    <property type="entry name" value="Imm17"/>
</dbReference>
<accession>A0ABV6BN11</accession>
<organism evidence="2 3">
    <name type="scientific">Flavobacterium procerum</name>
    <dbReference type="NCBI Taxonomy" id="1455569"/>
    <lineage>
        <taxon>Bacteria</taxon>
        <taxon>Pseudomonadati</taxon>
        <taxon>Bacteroidota</taxon>
        <taxon>Flavobacteriia</taxon>
        <taxon>Flavobacteriales</taxon>
        <taxon>Flavobacteriaceae</taxon>
        <taxon>Flavobacterium</taxon>
    </lineage>
</organism>
<name>A0ABV6BN11_9FLAO</name>
<keyword evidence="1" id="KW-1133">Transmembrane helix</keyword>
<dbReference type="Pfam" id="PF15562">
    <property type="entry name" value="Imm17"/>
    <property type="match status" value="1"/>
</dbReference>
<gene>
    <name evidence="2" type="ORF">ACFFLS_04740</name>
</gene>
<dbReference type="EMBL" id="JBHLYW010000005">
    <property type="protein sequence ID" value="MFC0076333.1"/>
    <property type="molecule type" value="Genomic_DNA"/>
</dbReference>
<proteinExistence type="predicted"/>
<feature type="transmembrane region" description="Helical" evidence="1">
    <location>
        <begin position="25"/>
        <end position="43"/>
    </location>
</feature>
<reference evidence="2 3" key="1">
    <citation type="submission" date="2024-09" db="EMBL/GenBank/DDBJ databases">
        <authorList>
            <person name="Sun Q."/>
            <person name="Mori K."/>
        </authorList>
    </citation>
    <scope>NUCLEOTIDE SEQUENCE [LARGE SCALE GENOMIC DNA]</scope>
    <source>
        <strain evidence="2 3">CGMCC 1.12926</strain>
    </source>
</reference>
<sequence length="98" mass="11957">MRETFLEFTDKLKLLFSEVFDGHPLRLYILAMSVLLFYQYGLIRDWNWTVPSPTLKQGFWMNFIFENYNRKTYRIVLSIINILTMLFISFLFYSKYGK</sequence>
<feature type="transmembrane region" description="Helical" evidence="1">
    <location>
        <begin position="75"/>
        <end position="93"/>
    </location>
</feature>
<keyword evidence="3" id="KW-1185">Reference proteome</keyword>
<dbReference type="RefSeq" id="WP_379684054.1">
    <property type="nucleotide sequence ID" value="NZ_JBHLYW010000005.1"/>
</dbReference>
<comment type="caution">
    <text evidence="2">The sequence shown here is derived from an EMBL/GenBank/DDBJ whole genome shotgun (WGS) entry which is preliminary data.</text>
</comment>
<evidence type="ECO:0000313" key="3">
    <source>
        <dbReference type="Proteomes" id="UP001589734"/>
    </source>
</evidence>
<dbReference type="Proteomes" id="UP001589734">
    <property type="component" value="Unassembled WGS sequence"/>
</dbReference>